<dbReference type="GO" id="GO:0031122">
    <property type="term" value="P:cytoplasmic microtubule organization"/>
    <property type="evidence" value="ECO:0007669"/>
    <property type="project" value="TreeGrafter"/>
</dbReference>
<feature type="compositionally biased region" description="Polar residues" evidence="6">
    <location>
        <begin position="775"/>
        <end position="785"/>
    </location>
</feature>
<dbReference type="GO" id="GO:0051225">
    <property type="term" value="P:spindle assembly"/>
    <property type="evidence" value="ECO:0007669"/>
    <property type="project" value="TreeGrafter"/>
</dbReference>
<dbReference type="CDD" id="cd22572">
    <property type="entry name" value="GCP5_NTD"/>
    <property type="match status" value="1"/>
</dbReference>
<comment type="caution">
    <text evidence="10">The sequence shown here is derived from an EMBL/GenBank/DDBJ whole genome shotgun (WGS) entry which is preliminary data.</text>
</comment>
<evidence type="ECO:0000259" key="8">
    <source>
        <dbReference type="Pfam" id="PF14609"/>
    </source>
</evidence>
<sequence length="881" mass="100399">MAPATPSTALADQLVASLLPNGTSASRLRKYNDAFSRKLKSHNYARTNQFEVAEKFEGFQEKLQILNNDELADALHKSLVRLKQHPEKWLPDILDLLLRLSDEPTKKTRIEWLADISRGSAVVPSLTWAEIEAVHPVDRSDDIWTIARYSDLSSDDDAVEVVPTSDGKVPTSEEQEVCLQATFEPLDPNSGSKALNRLREDQFWRNVSTNSYELTELQVIREILFMLQGLPTALFWRVGNCYEIDQRFHLNNCSREIFLDILSDFSDIASRLDILRSYANKPQPQYVMQTLRSALEDTLQHVDGRLSALEHKILVEKNDAAATMIQLFAAVGKIVEVCSPLAQLIADIGSESIEVVQYLEIVFDRVCRSQTSGDEVGFRSLSRVFLQCFDSYFRPLREWTDQGTLADGQTVNFVTTSGLSQDPSQLWQTWYQLADDSAPNRCPNFLQSVKAQIFRVGKSVVFLQRLNSPHERFGHSPVLTPQESVSTSANSLVPFAEVLATSVQDYVESRLHVVTRTLRGHLGNDCGLWKTLDALHSVYFASNGYITDLVDTKIFSAIDRCDKNWNDRFLLRDLFQTIFKYVQCLELERLSIRSTSKSSGQMSHRRQSMNLLKDLQVQYKLHWSVANVLTLPSLASYQRVSTFLRQIRRAKYILERRSFFQVRAGRPDTTLQAQNLNLMLHHNLLLFVNTLYNHFTTLVVEVANSKLQQDLADAADIDAMIDTHDRYCKDLEEACLTSKKLKPIHDEIISALDLCIRFSDLNNPSQGKRRRSSSDTRSYVSATSHQQRRRLRDGDENHSSDEVESDEDNNDDDDGEGYSTFTIPDDSTLVHQLRKVRGDLEKHLSFVVAGLKSMGRVGGQEEEGRYWHILAVRLDWRRSSC</sequence>
<evidence type="ECO:0000256" key="6">
    <source>
        <dbReference type="SAM" id="MobiDB-lite"/>
    </source>
</evidence>
<comment type="similarity">
    <text evidence="1 5">Belongs to the TUBGCP family.</text>
</comment>
<evidence type="ECO:0000259" key="7">
    <source>
        <dbReference type="Pfam" id="PF04130"/>
    </source>
</evidence>
<dbReference type="GO" id="GO:0000922">
    <property type="term" value="C:spindle pole"/>
    <property type="evidence" value="ECO:0007669"/>
    <property type="project" value="InterPro"/>
</dbReference>
<comment type="subcellular location">
    <subcellularLocation>
        <location evidence="5">Cytoplasm</location>
        <location evidence="5">Cytoskeleton</location>
        <location evidence="5">Microtubule organizing center</location>
    </subcellularLocation>
</comment>
<keyword evidence="11" id="KW-1185">Reference proteome</keyword>
<evidence type="ECO:0000313" key="11">
    <source>
        <dbReference type="Proteomes" id="UP000606974"/>
    </source>
</evidence>
<accession>A0A8H7AG84</accession>
<dbReference type="GO" id="GO:0005816">
    <property type="term" value="C:spindle pole body"/>
    <property type="evidence" value="ECO:0007669"/>
    <property type="project" value="UniProtKB-ARBA"/>
</dbReference>
<dbReference type="GO" id="GO:0043015">
    <property type="term" value="F:gamma-tubulin binding"/>
    <property type="evidence" value="ECO:0007669"/>
    <property type="project" value="InterPro"/>
</dbReference>
<feature type="region of interest" description="Disordered" evidence="6">
    <location>
        <begin position="764"/>
        <end position="823"/>
    </location>
</feature>
<dbReference type="PANTHER" id="PTHR19302:SF33">
    <property type="entry name" value="GAMMA-TUBULIN COMPLEX COMPONENT 5"/>
    <property type="match status" value="1"/>
</dbReference>
<feature type="domain" description="Gamma tubulin complex component protein N-terminal" evidence="9">
    <location>
        <begin position="220"/>
        <end position="483"/>
    </location>
</feature>
<evidence type="ECO:0000313" key="10">
    <source>
        <dbReference type="EMBL" id="KAF7506452.1"/>
    </source>
</evidence>
<proteinExistence type="inferred from homology"/>
<dbReference type="Proteomes" id="UP000606974">
    <property type="component" value="Unassembled WGS sequence"/>
</dbReference>
<evidence type="ECO:0000259" key="9">
    <source>
        <dbReference type="Pfam" id="PF17681"/>
    </source>
</evidence>
<evidence type="ECO:0000256" key="4">
    <source>
        <dbReference type="ARBA" id="ARBA00023212"/>
    </source>
</evidence>
<feature type="compositionally biased region" description="Acidic residues" evidence="6">
    <location>
        <begin position="802"/>
        <end position="816"/>
    </location>
</feature>
<protein>
    <recommendedName>
        <fullName evidence="5">Spindle pole body component</fullName>
    </recommendedName>
</protein>
<evidence type="ECO:0000256" key="3">
    <source>
        <dbReference type="ARBA" id="ARBA00022701"/>
    </source>
</evidence>
<dbReference type="PANTHER" id="PTHR19302">
    <property type="entry name" value="GAMMA TUBULIN COMPLEX PROTEIN"/>
    <property type="match status" value="1"/>
</dbReference>
<dbReference type="GO" id="GO:0005874">
    <property type="term" value="C:microtubule"/>
    <property type="evidence" value="ECO:0007669"/>
    <property type="project" value="UniProtKB-KW"/>
</dbReference>
<dbReference type="InterPro" id="IPR059169">
    <property type="entry name" value="GCP5_N_ext"/>
</dbReference>
<dbReference type="GO" id="GO:0051011">
    <property type="term" value="F:microtubule minus-end binding"/>
    <property type="evidence" value="ECO:0007669"/>
    <property type="project" value="TreeGrafter"/>
</dbReference>
<evidence type="ECO:0000256" key="2">
    <source>
        <dbReference type="ARBA" id="ARBA00022490"/>
    </source>
</evidence>
<dbReference type="OrthoDB" id="66546at2759"/>
<dbReference type="GO" id="GO:0000930">
    <property type="term" value="C:gamma-tubulin complex"/>
    <property type="evidence" value="ECO:0007669"/>
    <property type="project" value="TreeGrafter"/>
</dbReference>
<dbReference type="GO" id="GO:0000278">
    <property type="term" value="P:mitotic cell cycle"/>
    <property type="evidence" value="ECO:0007669"/>
    <property type="project" value="TreeGrafter"/>
</dbReference>
<reference evidence="10" key="1">
    <citation type="submission" date="2020-02" db="EMBL/GenBank/DDBJ databases">
        <authorList>
            <person name="Palmer J.M."/>
        </authorList>
    </citation>
    <scope>NUCLEOTIDE SEQUENCE</scope>
    <source>
        <strain evidence="10">EPUS1.4</strain>
        <tissue evidence="10">Thallus</tissue>
    </source>
</reference>
<dbReference type="GO" id="GO:0007020">
    <property type="term" value="P:microtubule nucleation"/>
    <property type="evidence" value="ECO:0007669"/>
    <property type="project" value="InterPro"/>
</dbReference>
<keyword evidence="2 5" id="KW-0963">Cytoplasm</keyword>
<organism evidence="10 11">
    <name type="scientific">Endocarpon pusillum</name>
    <dbReference type="NCBI Taxonomy" id="364733"/>
    <lineage>
        <taxon>Eukaryota</taxon>
        <taxon>Fungi</taxon>
        <taxon>Dikarya</taxon>
        <taxon>Ascomycota</taxon>
        <taxon>Pezizomycotina</taxon>
        <taxon>Eurotiomycetes</taxon>
        <taxon>Chaetothyriomycetidae</taxon>
        <taxon>Verrucariales</taxon>
        <taxon>Verrucariaceae</taxon>
        <taxon>Endocarpon</taxon>
    </lineage>
</organism>
<feature type="domain" description="Gamma tubulin complex component C-terminal" evidence="7">
    <location>
        <begin position="571"/>
        <end position="876"/>
    </location>
</feature>
<dbReference type="EMBL" id="JAACFV010000086">
    <property type="protein sequence ID" value="KAF7506452.1"/>
    <property type="molecule type" value="Genomic_DNA"/>
</dbReference>
<feature type="domain" description="Gamma-Tubulin ring complex non-core subunit mod21 N-terminal" evidence="8">
    <location>
        <begin position="65"/>
        <end position="155"/>
    </location>
</feature>
<name>A0A8H7AG84_9EURO</name>
<dbReference type="Gene3D" id="1.20.120.1900">
    <property type="entry name" value="Gamma-tubulin complex, C-terminal domain"/>
    <property type="match status" value="1"/>
</dbReference>
<dbReference type="InterPro" id="IPR040457">
    <property type="entry name" value="GCP_C"/>
</dbReference>
<dbReference type="GO" id="GO:0051321">
    <property type="term" value="P:meiotic cell cycle"/>
    <property type="evidence" value="ECO:0007669"/>
    <property type="project" value="TreeGrafter"/>
</dbReference>
<evidence type="ECO:0000256" key="5">
    <source>
        <dbReference type="RuleBase" id="RU363050"/>
    </source>
</evidence>
<dbReference type="Pfam" id="PF04130">
    <property type="entry name" value="GCP_C_terminal"/>
    <property type="match status" value="1"/>
</dbReference>
<keyword evidence="3 5" id="KW-0493">Microtubule</keyword>
<evidence type="ECO:0000256" key="1">
    <source>
        <dbReference type="ARBA" id="ARBA00010337"/>
    </source>
</evidence>
<dbReference type="Pfam" id="PF14609">
    <property type="entry name" value="GCP5-Mod21_N"/>
    <property type="match status" value="1"/>
</dbReference>
<dbReference type="InterPro" id="IPR007259">
    <property type="entry name" value="GCP"/>
</dbReference>
<dbReference type="InterPro" id="IPR041470">
    <property type="entry name" value="GCP_N"/>
</dbReference>
<dbReference type="AlphaFoldDB" id="A0A8H7AG84"/>
<keyword evidence="4 5" id="KW-0206">Cytoskeleton</keyword>
<feature type="compositionally biased region" description="Basic and acidic residues" evidence="6">
    <location>
        <begin position="792"/>
        <end position="801"/>
    </location>
</feature>
<gene>
    <name evidence="10" type="ORF">GJ744_011702</name>
</gene>
<dbReference type="InterPro" id="IPR042241">
    <property type="entry name" value="GCP_C_sf"/>
</dbReference>
<dbReference type="Pfam" id="PF17681">
    <property type="entry name" value="GCP_N_terminal"/>
    <property type="match status" value="1"/>
</dbReference>
<dbReference type="InterPro" id="IPR032797">
    <property type="entry name" value="Mod21_N"/>
</dbReference>